<dbReference type="PROSITE" id="PS50837">
    <property type="entry name" value="NACHT"/>
    <property type="match status" value="1"/>
</dbReference>
<dbReference type="SMART" id="SM00368">
    <property type="entry name" value="LRR_RI"/>
    <property type="match status" value="9"/>
</dbReference>
<evidence type="ECO:0000313" key="8">
    <source>
        <dbReference type="EMBL" id="CAK6445783.1"/>
    </source>
</evidence>
<dbReference type="Proteomes" id="UP001314169">
    <property type="component" value="Chromosome 5"/>
</dbReference>
<dbReference type="Pfam" id="PF02758">
    <property type="entry name" value="PYRIN"/>
    <property type="match status" value="1"/>
</dbReference>
<organism evidence="8 9">
    <name type="scientific">Pipistrellus nathusii</name>
    <name type="common">Nathusius' pipistrelle</name>
    <dbReference type="NCBI Taxonomy" id="59473"/>
    <lineage>
        <taxon>Eukaryota</taxon>
        <taxon>Metazoa</taxon>
        <taxon>Chordata</taxon>
        <taxon>Craniata</taxon>
        <taxon>Vertebrata</taxon>
        <taxon>Euteleostomi</taxon>
        <taxon>Mammalia</taxon>
        <taxon>Eutheria</taxon>
        <taxon>Laurasiatheria</taxon>
        <taxon>Chiroptera</taxon>
        <taxon>Yangochiroptera</taxon>
        <taxon>Vespertilionidae</taxon>
        <taxon>Pipistrellus</taxon>
    </lineage>
</organism>
<dbReference type="SMART" id="SM01289">
    <property type="entry name" value="PYRIN"/>
    <property type="match status" value="1"/>
</dbReference>
<keyword evidence="5" id="KW-0067">ATP-binding</keyword>
<dbReference type="SUPFAM" id="SSF47986">
    <property type="entry name" value="DEATH domain"/>
    <property type="match status" value="1"/>
</dbReference>
<dbReference type="Pfam" id="PF13516">
    <property type="entry name" value="LRR_6"/>
    <property type="match status" value="3"/>
</dbReference>
<comment type="similarity">
    <text evidence="1">Belongs to the NLRP family.</text>
</comment>
<protein>
    <submittedName>
        <fullName evidence="8">Uncharacterized protein</fullName>
    </submittedName>
</protein>
<dbReference type="PANTHER" id="PTHR45690:SF6">
    <property type="entry name" value="NACHT, LRR AND PYD DOMAINS-CONTAINING PROTEIN 4"/>
    <property type="match status" value="1"/>
</dbReference>
<evidence type="ECO:0000256" key="4">
    <source>
        <dbReference type="ARBA" id="ARBA00022741"/>
    </source>
</evidence>
<dbReference type="CDD" id="cd08320">
    <property type="entry name" value="Pyrin_NALPs"/>
    <property type="match status" value="1"/>
</dbReference>
<reference evidence="8" key="1">
    <citation type="submission" date="2023-12" db="EMBL/GenBank/DDBJ databases">
        <authorList>
            <person name="Brown T."/>
        </authorList>
    </citation>
    <scope>NUCLEOTIDE SEQUENCE</scope>
</reference>
<dbReference type="PROSITE" id="PS50824">
    <property type="entry name" value="DAPIN"/>
    <property type="match status" value="1"/>
</dbReference>
<dbReference type="InterPro" id="IPR004020">
    <property type="entry name" value="DAPIN"/>
</dbReference>
<evidence type="ECO:0000259" key="6">
    <source>
        <dbReference type="PROSITE" id="PS50824"/>
    </source>
</evidence>
<dbReference type="Pfam" id="PF05729">
    <property type="entry name" value="NACHT"/>
    <property type="match status" value="1"/>
</dbReference>
<dbReference type="Gene3D" id="3.40.50.300">
    <property type="entry name" value="P-loop containing nucleotide triphosphate hydrolases"/>
    <property type="match status" value="1"/>
</dbReference>
<evidence type="ECO:0000256" key="2">
    <source>
        <dbReference type="ARBA" id="ARBA00022614"/>
    </source>
</evidence>
<name>A0ABP0A771_PIPNA</name>
<dbReference type="InterPro" id="IPR011029">
    <property type="entry name" value="DEATH-like_dom_sf"/>
</dbReference>
<feature type="domain" description="NACHT" evidence="7">
    <location>
        <begin position="147"/>
        <end position="284"/>
    </location>
</feature>
<dbReference type="InterPro" id="IPR007111">
    <property type="entry name" value="NACHT_NTPase"/>
</dbReference>
<dbReference type="Pfam" id="PF17776">
    <property type="entry name" value="NLRC4_HD2"/>
    <property type="match status" value="1"/>
</dbReference>
<keyword evidence="4" id="KW-0547">Nucleotide-binding</keyword>
<evidence type="ECO:0000256" key="5">
    <source>
        <dbReference type="ARBA" id="ARBA00022840"/>
    </source>
</evidence>
<proteinExistence type="inferred from homology"/>
<dbReference type="SUPFAM" id="SSF52540">
    <property type="entry name" value="P-loop containing nucleoside triphosphate hydrolases"/>
    <property type="match status" value="1"/>
</dbReference>
<dbReference type="InterPro" id="IPR032675">
    <property type="entry name" value="LRR_dom_sf"/>
</dbReference>
<dbReference type="InterPro" id="IPR001611">
    <property type="entry name" value="Leu-rich_rpt"/>
</dbReference>
<evidence type="ECO:0000259" key="7">
    <source>
        <dbReference type="PROSITE" id="PS50837"/>
    </source>
</evidence>
<evidence type="ECO:0000256" key="3">
    <source>
        <dbReference type="ARBA" id="ARBA00022737"/>
    </source>
</evidence>
<keyword evidence="9" id="KW-1185">Reference proteome</keyword>
<keyword evidence="3" id="KW-0677">Repeat</keyword>
<dbReference type="InterPro" id="IPR041267">
    <property type="entry name" value="NLRP_HD2"/>
</dbReference>
<dbReference type="EMBL" id="OY882862">
    <property type="protein sequence ID" value="CAK6445783.1"/>
    <property type="molecule type" value="Genomic_DNA"/>
</dbReference>
<evidence type="ECO:0000313" key="9">
    <source>
        <dbReference type="Proteomes" id="UP001314169"/>
    </source>
</evidence>
<sequence>MASSFFSEFGLPWYLKELSQKEFSSFKEKLKQEPLRLGLQQMPWARVKKATQEGLASLLILHYTEARAWDVAFTIFPKIDWEDLCQKARKERGRHAKAYRAHVQEKFCDVWSRDTVLHGHGHVDRVLTQREHRCLEHLFAPREPGRRTVILTGAPGVGKTTVLAKLMVAWAEGMLYQGRFSYVFYLCCREEAPRAVATSLAALVCRGWSDALAPAAAADIASEPERLLFILDNLGFEELAHDLDRPESDLCGDWMEPRPVRLVLSSLLRRKLLPEASLLVATAPAYARLLEPRLGRPEIQTLPGLTEDEMLLSFGRMFGRRRWMGTVTFHLVRANKQLLSMCRIPALCWATGACLKQEMERGRDPALACRRATSLYSSFVLNLFMPKGALCPYERSRARLEGLCALAAEGMWSGTSVFGEEDLRRHGLAGPDIPALLDSKALLRGPGGSSYTFLHLCIQEVCAALFYFIKAHGDRPSPSVGRVGAAMAAHMSGTKAPWLFLPCFLFGLLNEKEQQKLGAFFGARLCPGEVRRAVERHLRGVREGLREWLDARVLYYCLFEMEDEAFVRWAVDLFPETSFLVTHPTDLVVLAYCLARGSALRKLGFSIQGVFVATSRTDDQLLYWDSICSVLTAKESLEEFRLSDCHLSGPALVTLINHLKHPRCRLPVLMMNNVSFSAESWCFFEVFSHSPGLKHLDLNGTSISHDDCKLLCDALNHPACNIEKLLLAGCGLSPEDCEGFKEVLTRSTTLKILDLSYNRLGHGLSLLCEALRLPACALRGLGLVGCQLKEPCWEHLRDAILGNGNLAHLDLSINDLKDEDLNLLSEALKQPSCSLTSLGLSNCSITANGCRDLASILTGNPNLRILQIGRNNVEDDGVKLLCEALLHPSCCLERLGLEACQLTSTCCEDLASVLTCSRCLKELHLAGNPLDRRGVQLLCAALRHPGCGLQTLGLNKAEFDAETQELLAAEEERNPCLTITHQ</sequence>
<gene>
    <name evidence="8" type="ORF">MPIPNATIZW_LOCUS14089</name>
</gene>
<dbReference type="InterPro" id="IPR041075">
    <property type="entry name" value="NOD1/2_WH"/>
</dbReference>
<dbReference type="SUPFAM" id="SSF52047">
    <property type="entry name" value="RNI-like"/>
    <property type="match status" value="1"/>
</dbReference>
<dbReference type="PANTHER" id="PTHR45690">
    <property type="entry name" value="NACHT, LRR AND PYD DOMAINS-CONTAINING PROTEIN 12"/>
    <property type="match status" value="1"/>
</dbReference>
<dbReference type="InterPro" id="IPR050637">
    <property type="entry name" value="NLRP_innate_immun_reg"/>
</dbReference>
<dbReference type="InterPro" id="IPR027417">
    <property type="entry name" value="P-loop_NTPase"/>
</dbReference>
<accession>A0ABP0A771</accession>
<dbReference type="Gene3D" id="3.80.10.10">
    <property type="entry name" value="Ribonuclease Inhibitor"/>
    <property type="match status" value="2"/>
</dbReference>
<feature type="domain" description="Pyrin" evidence="6">
    <location>
        <begin position="1"/>
        <end position="94"/>
    </location>
</feature>
<evidence type="ECO:0000256" key="1">
    <source>
        <dbReference type="ARBA" id="ARBA00008665"/>
    </source>
</evidence>
<keyword evidence="2" id="KW-0433">Leucine-rich repeat</keyword>
<dbReference type="Gene3D" id="1.10.533.10">
    <property type="entry name" value="Death Domain, Fas"/>
    <property type="match status" value="1"/>
</dbReference>
<dbReference type="Pfam" id="PF17779">
    <property type="entry name" value="WHD_NOD2"/>
    <property type="match status" value="1"/>
</dbReference>